<feature type="signal peptide" evidence="1">
    <location>
        <begin position="1"/>
        <end position="26"/>
    </location>
</feature>
<dbReference type="AlphaFoldDB" id="A0A2J0UBF8"/>
<accession>A0A2J0UBF8</accession>
<name>A0A2J0UBF8_STEMA</name>
<keyword evidence="1" id="KW-0732">Signal</keyword>
<feature type="chain" id="PRO_5014412647" description="DUF4864 domain-containing protein" evidence="1">
    <location>
        <begin position="27"/>
        <end position="150"/>
    </location>
</feature>
<dbReference type="RefSeq" id="WP_100441300.1">
    <property type="nucleotide sequence ID" value="NZ_CBCPIZ010000082.1"/>
</dbReference>
<sequence length="150" mass="16023">MKHALINGLAVLAIALGGLFPAAASASSQRVTQTVTSDAFPMQTAGARQVLDWVAQRVKPSFAPQGYGNVRVERQAFSVGRASARSDESIPGKLPGQGIPGEVYRVENLLPDGSLQTWEFTWVEPPSGHGGGWDVTGYTYRKGNDPVNQQ</sequence>
<gene>
    <name evidence="2" type="ORF">B9Y64_14420</name>
</gene>
<evidence type="ECO:0000256" key="1">
    <source>
        <dbReference type="SAM" id="SignalP"/>
    </source>
</evidence>
<comment type="caution">
    <text evidence="2">The sequence shown here is derived from an EMBL/GenBank/DDBJ whole genome shotgun (WGS) entry which is preliminary data.</text>
</comment>
<evidence type="ECO:0000313" key="3">
    <source>
        <dbReference type="Proteomes" id="UP000230167"/>
    </source>
</evidence>
<dbReference type="EMBL" id="NEQV01000004">
    <property type="protein sequence ID" value="PJL28404.1"/>
    <property type="molecule type" value="Genomic_DNA"/>
</dbReference>
<dbReference type="Proteomes" id="UP000230167">
    <property type="component" value="Unassembled WGS sequence"/>
</dbReference>
<evidence type="ECO:0008006" key="4">
    <source>
        <dbReference type="Google" id="ProtNLM"/>
    </source>
</evidence>
<protein>
    <recommendedName>
        <fullName evidence="4">DUF4864 domain-containing protein</fullName>
    </recommendedName>
</protein>
<reference evidence="2 3" key="1">
    <citation type="journal article" date="2017" name="Front. Microbiol.">
        <title>Double-Face Meets the Bacterial World: The Opportunistic Pathogen Stenotrophomonas maltophilia.</title>
        <authorList>
            <person name="Lira F."/>
            <person name="Berg G."/>
            <person name="Martinez J.L."/>
        </authorList>
    </citation>
    <scope>NUCLEOTIDE SEQUENCE [LARGE SCALE GENOMIC DNA]</scope>
    <source>
        <strain evidence="2 3">EA1</strain>
    </source>
</reference>
<proteinExistence type="predicted"/>
<dbReference type="OrthoDB" id="6043349at2"/>
<organism evidence="2 3">
    <name type="scientific">Stenotrophomonas maltophilia</name>
    <name type="common">Pseudomonas maltophilia</name>
    <name type="synonym">Xanthomonas maltophilia</name>
    <dbReference type="NCBI Taxonomy" id="40324"/>
    <lineage>
        <taxon>Bacteria</taxon>
        <taxon>Pseudomonadati</taxon>
        <taxon>Pseudomonadota</taxon>
        <taxon>Gammaproteobacteria</taxon>
        <taxon>Lysobacterales</taxon>
        <taxon>Lysobacteraceae</taxon>
        <taxon>Stenotrophomonas</taxon>
        <taxon>Stenotrophomonas maltophilia group</taxon>
    </lineage>
</organism>
<evidence type="ECO:0000313" key="2">
    <source>
        <dbReference type="EMBL" id="PJL28404.1"/>
    </source>
</evidence>